<protein>
    <recommendedName>
        <fullName evidence="3">N-acetyltransferase domain-containing protein</fullName>
    </recommendedName>
</protein>
<keyword evidence="2" id="KW-1185">Reference proteome</keyword>
<dbReference type="Proteomes" id="UP001157109">
    <property type="component" value="Unassembled WGS sequence"/>
</dbReference>
<proteinExistence type="predicted"/>
<evidence type="ECO:0000313" key="2">
    <source>
        <dbReference type="Proteomes" id="UP001157109"/>
    </source>
</evidence>
<dbReference type="EMBL" id="BSUJ01000001">
    <property type="protein sequence ID" value="GMA21231.1"/>
    <property type="molecule type" value="Genomic_DNA"/>
</dbReference>
<name>A0ABQ6HS66_9MICO</name>
<sequence length="73" mass="7744">MPGTAFAGLWGGATLAAYRGRGIYRAVTAARARAAVEAGVVYLQSDCTPSSRPILERSGLVAVTTTTPYVWRR</sequence>
<dbReference type="SUPFAM" id="SSF55729">
    <property type="entry name" value="Acyl-CoA N-acyltransferases (Nat)"/>
    <property type="match status" value="1"/>
</dbReference>
<evidence type="ECO:0000313" key="1">
    <source>
        <dbReference type="EMBL" id="GMA21231.1"/>
    </source>
</evidence>
<dbReference type="Gene3D" id="3.40.630.30">
    <property type="match status" value="1"/>
</dbReference>
<gene>
    <name evidence="1" type="ORF">GCM10025862_32520</name>
</gene>
<accession>A0ABQ6HS66</accession>
<reference evidence="2" key="1">
    <citation type="journal article" date="2019" name="Int. J. Syst. Evol. Microbiol.">
        <title>The Global Catalogue of Microorganisms (GCM) 10K type strain sequencing project: providing services to taxonomists for standard genome sequencing and annotation.</title>
        <authorList>
            <consortium name="The Broad Institute Genomics Platform"/>
            <consortium name="The Broad Institute Genome Sequencing Center for Infectious Disease"/>
            <person name="Wu L."/>
            <person name="Ma J."/>
        </authorList>
    </citation>
    <scope>NUCLEOTIDE SEQUENCE [LARGE SCALE GENOMIC DNA]</scope>
    <source>
        <strain evidence="2">NBRC 105830</strain>
    </source>
</reference>
<dbReference type="InterPro" id="IPR016181">
    <property type="entry name" value="Acyl_CoA_acyltransferase"/>
</dbReference>
<comment type="caution">
    <text evidence="1">The sequence shown here is derived from an EMBL/GenBank/DDBJ whole genome shotgun (WGS) entry which is preliminary data.</text>
</comment>
<evidence type="ECO:0008006" key="3">
    <source>
        <dbReference type="Google" id="ProtNLM"/>
    </source>
</evidence>
<organism evidence="1 2">
    <name type="scientific">Arsenicicoccus piscis</name>
    <dbReference type="NCBI Taxonomy" id="673954"/>
    <lineage>
        <taxon>Bacteria</taxon>
        <taxon>Bacillati</taxon>
        <taxon>Actinomycetota</taxon>
        <taxon>Actinomycetes</taxon>
        <taxon>Micrococcales</taxon>
        <taxon>Intrasporangiaceae</taxon>
        <taxon>Arsenicicoccus</taxon>
    </lineage>
</organism>